<evidence type="ECO:0000313" key="9">
    <source>
        <dbReference type="EMBL" id="SKC34233.1"/>
    </source>
</evidence>
<dbReference type="Pfam" id="PF01848">
    <property type="entry name" value="HOK_GEF"/>
    <property type="match status" value="1"/>
</dbReference>
<evidence type="ECO:0000256" key="2">
    <source>
        <dbReference type="ARBA" id="ARBA00022475"/>
    </source>
</evidence>
<evidence type="ECO:0000256" key="3">
    <source>
        <dbReference type="ARBA" id="ARBA00022519"/>
    </source>
</evidence>
<feature type="transmembrane region" description="Helical" evidence="8">
    <location>
        <begin position="24"/>
        <end position="42"/>
    </location>
</feature>
<proteinExistence type="inferred from homology"/>
<comment type="similarity">
    <text evidence="8">Belongs to the hok/gef family.</text>
</comment>
<gene>
    <name evidence="9" type="ORF">CZ809_03845</name>
</gene>
<evidence type="ECO:0000313" key="10">
    <source>
        <dbReference type="Proteomes" id="UP000189966"/>
    </source>
</evidence>
<dbReference type="Proteomes" id="UP000189966">
    <property type="component" value="Unassembled WGS sequence"/>
</dbReference>
<evidence type="ECO:0000256" key="5">
    <source>
        <dbReference type="ARBA" id="ARBA00022692"/>
    </source>
</evidence>
<accession>A0A1T5I5L8</accession>
<reference evidence="9 10" key="1">
    <citation type="submission" date="2017-02" db="EMBL/GenBank/DDBJ databases">
        <authorList>
            <person name="Peterson S.W."/>
        </authorList>
    </citation>
    <scope>NUCLEOTIDE SEQUENCE [LARGE SCALE GENOMIC DNA]</scope>
    <source>
        <strain evidence="10">type strain: NCCB 100098</strain>
    </source>
</reference>
<protein>
    <submittedName>
        <fullName evidence="9">Small toxic polypeptide</fullName>
    </submittedName>
</protein>
<dbReference type="InterPro" id="IPR000021">
    <property type="entry name" value="Hok/gef_toxin"/>
</dbReference>
<dbReference type="PROSITE" id="PS00556">
    <property type="entry name" value="HOK_GEF"/>
    <property type="match status" value="1"/>
</dbReference>
<keyword evidence="6 8" id="KW-1133">Transmembrane helix</keyword>
<name>A0A1T5I5L8_9GAMM</name>
<dbReference type="AlphaFoldDB" id="A0A1T5I5L8"/>
<keyword evidence="5 8" id="KW-0812">Transmembrane</keyword>
<dbReference type="InterPro" id="IPR018084">
    <property type="entry name" value="Hok/gef_toxin_CS"/>
</dbReference>
<evidence type="ECO:0000256" key="7">
    <source>
        <dbReference type="ARBA" id="ARBA00023136"/>
    </source>
</evidence>
<evidence type="ECO:0000256" key="1">
    <source>
        <dbReference type="ARBA" id="ARBA00004377"/>
    </source>
</evidence>
<evidence type="ECO:0000256" key="8">
    <source>
        <dbReference type="RuleBase" id="RU221113"/>
    </source>
</evidence>
<evidence type="ECO:0000256" key="6">
    <source>
        <dbReference type="ARBA" id="ARBA00022989"/>
    </source>
</evidence>
<evidence type="ECO:0000256" key="4">
    <source>
        <dbReference type="ARBA" id="ARBA00022649"/>
    </source>
</evidence>
<keyword evidence="2" id="KW-1003">Cell membrane</keyword>
<keyword evidence="7 8" id="KW-0472">Membrane</keyword>
<keyword evidence="4" id="KW-1277">Toxin-antitoxin system</keyword>
<dbReference type="PRINTS" id="PR00281">
    <property type="entry name" value="HOKGEFTOXIC"/>
</dbReference>
<keyword evidence="3" id="KW-0997">Cell inner membrane</keyword>
<organism evidence="9 10">
    <name type="scientific">Photobacterium piscicola</name>
    <dbReference type="NCBI Taxonomy" id="1378299"/>
    <lineage>
        <taxon>Bacteria</taxon>
        <taxon>Pseudomonadati</taxon>
        <taxon>Pseudomonadota</taxon>
        <taxon>Gammaproteobacteria</taxon>
        <taxon>Vibrionales</taxon>
        <taxon>Vibrionaceae</taxon>
        <taxon>Photobacterium</taxon>
    </lineage>
</organism>
<dbReference type="EMBL" id="FUZI01000014">
    <property type="protein sequence ID" value="SKC34233.1"/>
    <property type="molecule type" value="Genomic_DNA"/>
</dbReference>
<dbReference type="GO" id="GO:0005886">
    <property type="term" value="C:plasma membrane"/>
    <property type="evidence" value="ECO:0007669"/>
    <property type="project" value="UniProtKB-SubCell"/>
</dbReference>
<comment type="subcellular location">
    <subcellularLocation>
        <location evidence="1 8">Cell inner membrane</location>
        <topology evidence="1 8">Single-pass membrane protein</topology>
    </subcellularLocation>
</comment>
<sequence>MTLDNSYVSASHYRRQVKMPKRNFPTGLLIVCLTLLVALALVRDDLCEVQYQDGTKLFKAVLAYEVR</sequence>